<comment type="caution">
    <text evidence="6">The sequence shown here is derived from an EMBL/GenBank/DDBJ whole genome shotgun (WGS) entry which is preliminary data.</text>
</comment>
<dbReference type="AlphaFoldDB" id="A0A9W7ZXI4"/>
<organism evidence="6 7">
    <name type="scientific">Mycoemilia scoparia</name>
    <dbReference type="NCBI Taxonomy" id="417184"/>
    <lineage>
        <taxon>Eukaryota</taxon>
        <taxon>Fungi</taxon>
        <taxon>Fungi incertae sedis</taxon>
        <taxon>Zoopagomycota</taxon>
        <taxon>Kickxellomycotina</taxon>
        <taxon>Kickxellomycetes</taxon>
        <taxon>Kickxellales</taxon>
        <taxon>Kickxellaceae</taxon>
        <taxon>Mycoemilia</taxon>
    </lineage>
</organism>
<keyword evidence="7" id="KW-1185">Reference proteome</keyword>
<evidence type="ECO:0000256" key="5">
    <source>
        <dbReference type="SAM" id="MobiDB-lite"/>
    </source>
</evidence>
<gene>
    <name evidence="6" type="primary">SWI5</name>
    <name evidence="6" type="ORF">H4219_003973</name>
</gene>
<comment type="similarity">
    <text evidence="1">Belongs to the SWI5/SAE3 family.</text>
</comment>
<keyword evidence="2" id="KW-0227">DNA damage</keyword>
<dbReference type="OrthoDB" id="255837at2759"/>
<dbReference type="GO" id="GO:0035556">
    <property type="term" value="P:intracellular signal transduction"/>
    <property type="evidence" value="ECO:0007669"/>
    <property type="project" value="InterPro"/>
</dbReference>
<dbReference type="Proteomes" id="UP001150538">
    <property type="component" value="Unassembled WGS sequence"/>
</dbReference>
<keyword evidence="3" id="KW-0234">DNA repair</keyword>
<protein>
    <submittedName>
        <fullName evidence="6">Swi5-like zinc finger protein</fullName>
    </submittedName>
</protein>
<accession>A0A9W7ZXI4</accession>
<dbReference type="InterPro" id="IPR010760">
    <property type="entry name" value="DNA-repair_Swi5"/>
</dbReference>
<dbReference type="GO" id="GO:0034974">
    <property type="term" value="C:Swi5-Swi2 complex"/>
    <property type="evidence" value="ECO:0007669"/>
    <property type="project" value="TreeGrafter"/>
</dbReference>
<evidence type="ECO:0000313" key="6">
    <source>
        <dbReference type="EMBL" id="KAJ1916102.1"/>
    </source>
</evidence>
<dbReference type="GO" id="GO:0032798">
    <property type="term" value="C:Swi5-Sfr1 complex"/>
    <property type="evidence" value="ECO:0007669"/>
    <property type="project" value="TreeGrafter"/>
</dbReference>
<dbReference type="Pfam" id="PF07061">
    <property type="entry name" value="Swi5"/>
    <property type="match status" value="1"/>
</dbReference>
<evidence type="ECO:0000313" key="7">
    <source>
        <dbReference type="Proteomes" id="UP001150538"/>
    </source>
</evidence>
<evidence type="ECO:0000256" key="1">
    <source>
        <dbReference type="ARBA" id="ARBA00008060"/>
    </source>
</evidence>
<evidence type="ECO:0000256" key="4">
    <source>
        <dbReference type="SAM" id="Coils"/>
    </source>
</evidence>
<feature type="region of interest" description="Disordered" evidence="5">
    <location>
        <begin position="1"/>
        <end position="50"/>
    </location>
</feature>
<feature type="coiled-coil region" evidence="4">
    <location>
        <begin position="50"/>
        <end position="77"/>
    </location>
</feature>
<dbReference type="PANTHER" id="PTHR28529:SF2">
    <property type="entry name" value="DNA REPAIR PROTEIN SWI5 HOMOLOG"/>
    <property type="match status" value="1"/>
</dbReference>
<reference evidence="6" key="1">
    <citation type="submission" date="2022-07" db="EMBL/GenBank/DDBJ databases">
        <title>Phylogenomic reconstructions and comparative analyses of Kickxellomycotina fungi.</title>
        <authorList>
            <person name="Reynolds N.K."/>
            <person name="Stajich J.E."/>
            <person name="Barry K."/>
            <person name="Grigoriev I.V."/>
            <person name="Crous P."/>
            <person name="Smith M.E."/>
        </authorList>
    </citation>
    <scope>NUCLEOTIDE SEQUENCE</scope>
    <source>
        <strain evidence="6">NBRC 100468</strain>
    </source>
</reference>
<evidence type="ECO:0000256" key="3">
    <source>
        <dbReference type="ARBA" id="ARBA00023204"/>
    </source>
</evidence>
<dbReference type="GO" id="GO:0000724">
    <property type="term" value="P:double-strand break repair via homologous recombination"/>
    <property type="evidence" value="ECO:0007669"/>
    <property type="project" value="TreeGrafter"/>
</dbReference>
<dbReference type="EMBL" id="JANBPU010000115">
    <property type="protein sequence ID" value="KAJ1916102.1"/>
    <property type="molecule type" value="Genomic_DNA"/>
</dbReference>
<dbReference type="Gene3D" id="1.20.5.170">
    <property type="match status" value="1"/>
</dbReference>
<dbReference type="PANTHER" id="PTHR28529">
    <property type="entry name" value="DNA REPAIR PROTEIN SWI5 HOMOLOG"/>
    <property type="match status" value="1"/>
</dbReference>
<sequence>MNEKSKDVEQELLNSPSRIIKAGDDGDQNDNDSNALVSDACTPKADNPKHVNVRESIAKLEEDLEKAKEEHKRLLSKWGKSMDEATKKDGKHIEQMHQYNQFKDIAQMLFGKLAELQSKTVKEVYKDFDIDIED</sequence>
<proteinExistence type="inferred from homology"/>
<keyword evidence="4" id="KW-0175">Coiled coil</keyword>
<name>A0A9W7ZXI4_9FUNG</name>
<evidence type="ECO:0000256" key="2">
    <source>
        <dbReference type="ARBA" id="ARBA00022763"/>
    </source>
</evidence>